<dbReference type="GO" id="GO:0003700">
    <property type="term" value="F:DNA-binding transcription factor activity"/>
    <property type="evidence" value="ECO:0007669"/>
    <property type="project" value="InterPro"/>
</dbReference>
<dbReference type="PANTHER" id="PTHR33164:SF105">
    <property type="entry name" value="TRANSCRIPTIONAL REPRESSOR PROTEIN-RELATED"/>
    <property type="match status" value="1"/>
</dbReference>
<dbReference type="SMART" id="SM00347">
    <property type="entry name" value="HTH_MARR"/>
    <property type="match status" value="1"/>
</dbReference>
<dbReference type="EMBL" id="CP039900">
    <property type="protein sequence ID" value="QCL82844.1"/>
    <property type="molecule type" value="Genomic_DNA"/>
</dbReference>
<dbReference type="InterPro" id="IPR039422">
    <property type="entry name" value="MarR/SlyA-like"/>
</dbReference>
<feature type="domain" description="HTH marR-type" evidence="1">
    <location>
        <begin position="13"/>
        <end position="144"/>
    </location>
</feature>
<gene>
    <name evidence="2" type="ORF">CFBP5877_27500</name>
</gene>
<evidence type="ECO:0000259" key="1">
    <source>
        <dbReference type="PROSITE" id="PS50995"/>
    </source>
</evidence>
<evidence type="ECO:0000313" key="3">
    <source>
        <dbReference type="Proteomes" id="UP000298579"/>
    </source>
</evidence>
<dbReference type="SUPFAM" id="SSF46785">
    <property type="entry name" value="Winged helix' DNA-binding domain"/>
    <property type="match status" value="1"/>
</dbReference>
<protein>
    <submittedName>
        <fullName evidence="2">MarR family transcriptional regulator</fullName>
    </submittedName>
</protein>
<dbReference type="PROSITE" id="PS50995">
    <property type="entry name" value="HTH_MARR_2"/>
    <property type="match status" value="1"/>
</dbReference>
<dbReference type="InterPro" id="IPR000835">
    <property type="entry name" value="HTH_MarR-typ"/>
</dbReference>
<dbReference type="InterPro" id="IPR036388">
    <property type="entry name" value="WH-like_DNA-bd_sf"/>
</dbReference>
<dbReference type="InterPro" id="IPR036390">
    <property type="entry name" value="WH_DNA-bd_sf"/>
</dbReference>
<proteinExistence type="predicted"/>
<dbReference type="AlphaFoldDB" id="A0AAE6BKB2"/>
<accession>A0AAE6BKB2</accession>
<keyword evidence="2" id="KW-0614">Plasmid</keyword>
<dbReference type="GO" id="GO:0006950">
    <property type="term" value="P:response to stress"/>
    <property type="evidence" value="ECO:0007669"/>
    <property type="project" value="TreeGrafter"/>
</dbReference>
<evidence type="ECO:0000313" key="2">
    <source>
        <dbReference type="EMBL" id="QCL82844.1"/>
    </source>
</evidence>
<reference evidence="2 3" key="1">
    <citation type="submission" date="2019-04" db="EMBL/GenBank/DDBJ databases">
        <title>Complete genome sequence of Agrobacterium tumefaciens CFBP5877.</title>
        <authorList>
            <person name="Huang Y.-Y."/>
            <person name="Chiang H.-Y."/>
            <person name="Chou L."/>
            <person name="Lai E.-M."/>
            <person name="Kuo C.-H."/>
        </authorList>
    </citation>
    <scope>NUCLEOTIDE SEQUENCE [LARGE SCALE GENOMIC DNA]</scope>
    <source>
        <strain evidence="2 3">CFBP5877</strain>
        <plasmid evidence="3">patcfbp5877b</plasmid>
    </source>
</reference>
<dbReference type="PANTHER" id="PTHR33164">
    <property type="entry name" value="TRANSCRIPTIONAL REGULATOR, MARR FAMILY"/>
    <property type="match status" value="1"/>
</dbReference>
<dbReference type="PRINTS" id="PR00598">
    <property type="entry name" value="HTHMARR"/>
</dbReference>
<dbReference type="RefSeq" id="WP_080830824.1">
    <property type="nucleotide sequence ID" value="NZ_CP039891.1"/>
</dbReference>
<organism evidence="2 3">
    <name type="scientific">Agrobacterium tumefaciens</name>
    <dbReference type="NCBI Taxonomy" id="358"/>
    <lineage>
        <taxon>Bacteria</taxon>
        <taxon>Pseudomonadati</taxon>
        <taxon>Pseudomonadota</taxon>
        <taxon>Alphaproteobacteria</taxon>
        <taxon>Hyphomicrobiales</taxon>
        <taxon>Rhizobiaceae</taxon>
        <taxon>Rhizobium/Agrobacterium group</taxon>
        <taxon>Agrobacterium</taxon>
        <taxon>Agrobacterium tumefaciens complex</taxon>
    </lineage>
</organism>
<geneLocation type="plasmid" evidence="3">
    <name>patcfbp5877b</name>
</geneLocation>
<dbReference type="Gene3D" id="1.10.10.10">
    <property type="entry name" value="Winged helix-like DNA-binding domain superfamily/Winged helix DNA-binding domain"/>
    <property type="match status" value="1"/>
</dbReference>
<sequence>MGKEQKSVEQLLNECAGFDLRRTARRVTNLYDQIIEPSGITAAQWPLLRALEHGTLSMSRLSTELQVDRTSLRRMLDPLEKHNLVAVSRDPLDKRSRLVSLTEQGDLARKSAHTHWRRAQETLFQILGEDQWRDLVSVLRKTNRAVREATRDDRDETLGS</sequence>
<dbReference type="Pfam" id="PF12802">
    <property type="entry name" value="MarR_2"/>
    <property type="match status" value="1"/>
</dbReference>
<name>A0AAE6BKB2_AGRTU</name>
<dbReference type="Proteomes" id="UP000298579">
    <property type="component" value="Plasmid pAtCFBP5877b"/>
</dbReference>